<dbReference type="EMBL" id="QUAB01000039">
    <property type="protein sequence ID" value="REJ05873.1"/>
    <property type="molecule type" value="Genomic_DNA"/>
</dbReference>
<dbReference type="Proteomes" id="UP000262172">
    <property type="component" value="Unassembled WGS sequence"/>
</dbReference>
<comment type="caution">
    <text evidence="2">The sequence shown here is derived from an EMBL/GenBank/DDBJ whole genome shotgun (WGS) entry which is preliminary data.</text>
</comment>
<reference evidence="2 3" key="1">
    <citation type="submission" date="2018-08" db="EMBL/GenBank/DDBJ databases">
        <title>Isolation, diversity and antifungal activity of Actinobacteria from cow dung.</title>
        <authorList>
            <person name="Ling L."/>
        </authorList>
    </citation>
    <scope>NUCLEOTIDE SEQUENCE [LARGE SCALE GENOMIC DNA]</scope>
    <source>
        <strain evidence="2 3">NEAU-LLE</strain>
    </source>
</reference>
<dbReference type="GO" id="GO:0004074">
    <property type="term" value="F:biliverdin reductase [NAD(P)H] activity"/>
    <property type="evidence" value="ECO:0007669"/>
    <property type="project" value="TreeGrafter"/>
</dbReference>
<dbReference type="SUPFAM" id="SSF51735">
    <property type="entry name" value="NAD(P)-binding Rossmann-fold domains"/>
    <property type="match status" value="1"/>
</dbReference>
<dbReference type="PANTHER" id="PTHR43355:SF2">
    <property type="entry name" value="FLAVIN REDUCTASE (NADPH)"/>
    <property type="match status" value="1"/>
</dbReference>
<accession>A0A371NU13</accession>
<evidence type="ECO:0000313" key="2">
    <source>
        <dbReference type="EMBL" id="REJ05873.1"/>
    </source>
</evidence>
<evidence type="ECO:0000313" key="3">
    <source>
        <dbReference type="Proteomes" id="UP000262172"/>
    </source>
</evidence>
<protein>
    <submittedName>
        <fullName evidence="2">NAD-dependent epimerase/dehydratase family protein</fullName>
    </submittedName>
</protein>
<feature type="domain" description="NAD(P)-binding" evidence="1">
    <location>
        <begin position="7"/>
        <end position="196"/>
    </location>
</feature>
<dbReference type="OrthoDB" id="3763081at2"/>
<proteinExistence type="predicted"/>
<dbReference type="PANTHER" id="PTHR43355">
    <property type="entry name" value="FLAVIN REDUCTASE (NADPH)"/>
    <property type="match status" value="1"/>
</dbReference>
<dbReference type="RefSeq" id="WP_116241805.1">
    <property type="nucleotide sequence ID" value="NZ_QUAB01000039.1"/>
</dbReference>
<name>A0A371NU13_9MICO</name>
<dbReference type="Gene3D" id="3.40.50.720">
    <property type="entry name" value="NAD(P)-binding Rossmann-like Domain"/>
    <property type="match status" value="1"/>
</dbReference>
<dbReference type="InterPro" id="IPR036291">
    <property type="entry name" value="NAD(P)-bd_dom_sf"/>
</dbReference>
<dbReference type="InterPro" id="IPR051606">
    <property type="entry name" value="Polyketide_Oxido-like"/>
</dbReference>
<evidence type="ECO:0000259" key="1">
    <source>
        <dbReference type="Pfam" id="PF13460"/>
    </source>
</evidence>
<keyword evidence="3" id="KW-1185">Reference proteome</keyword>
<sequence>MRVVIIGASGRSGRRAIAHALAAGHEVVSVARTPSSAPESTEVARADARDVDALTGAMTGADAVISTLGFVKGDANARILREGMAATLEAMHRTGIRRLIAISAGAPYVAGDDPLARFVAKPILQRVLRANNEDTMAMDAAMAASGLDWTSIRPGRLVQGTGAVDYRRRVDLSVRWHYSTTFDTVGRAAVDALTHPDWIGHAVYITE</sequence>
<gene>
    <name evidence="2" type="ORF">DY023_07950</name>
</gene>
<dbReference type="GO" id="GO:0042602">
    <property type="term" value="F:riboflavin reductase (NADPH) activity"/>
    <property type="evidence" value="ECO:0007669"/>
    <property type="project" value="TreeGrafter"/>
</dbReference>
<dbReference type="AlphaFoldDB" id="A0A371NU13"/>
<dbReference type="InterPro" id="IPR016040">
    <property type="entry name" value="NAD(P)-bd_dom"/>
</dbReference>
<organism evidence="2 3">
    <name type="scientific">Microbacterium bovistercoris</name>
    <dbReference type="NCBI Taxonomy" id="2293570"/>
    <lineage>
        <taxon>Bacteria</taxon>
        <taxon>Bacillati</taxon>
        <taxon>Actinomycetota</taxon>
        <taxon>Actinomycetes</taxon>
        <taxon>Micrococcales</taxon>
        <taxon>Microbacteriaceae</taxon>
        <taxon>Microbacterium</taxon>
    </lineage>
</organism>
<dbReference type="Pfam" id="PF13460">
    <property type="entry name" value="NAD_binding_10"/>
    <property type="match status" value="1"/>
</dbReference>